<evidence type="ECO:0000256" key="2">
    <source>
        <dbReference type="ARBA" id="ARBA00023125"/>
    </source>
</evidence>
<name>A0ABY6Q177_9ACTN</name>
<keyword evidence="2" id="KW-0238">DNA-binding</keyword>
<organism evidence="5 6">
    <name type="scientific">Streptomyces drozdowiczii</name>
    <dbReference type="NCBI Taxonomy" id="202862"/>
    <lineage>
        <taxon>Bacteria</taxon>
        <taxon>Bacillati</taxon>
        <taxon>Actinomycetota</taxon>
        <taxon>Actinomycetes</taxon>
        <taxon>Kitasatosporales</taxon>
        <taxon>Streptomycetaceae</taxon>
        <taxon>Streptomyces</taxon>
    </lineage>
</organism>
<dbReference type="PANTHER" id="PTHR46796">
    <property type="entry name" value="HTH-TYPE TRANSCRIPTIONAL ACTIVATOR RHAS-RELATED"/>
    <property type="match status" value="1"/>
</dbReference>
<dbReference type="Gene3D" id="1.10.10.60">
    <property type="entry name" value="Homeodomain-like"/>
    <property type="match status" value="1"/>
</dbReference>
<gene>
    <name evidence="5" type="ORF">NEH16_30025</name>
</gene>
<dbReference type="InterPro" id="IPR018060">
    <property type="entry name" value="HTH_AraC"/>
</dbReference>
<keyword evidence="3" id="KW-0804">Transcription</keyword>
<dbReference type="EMBL" id="CP098740">
    <property type="protein sequence ID" value="UZK57769.1"/>
    <property type="molecule type" value="Genomic_DNA"/>
</dbReference>
<sequence>MDISPIRSTPGNRPADVARLRRVRDLIDRTYAAPLDVVALARGAGMAPGCLGRRFRTVYGQSPYAYLTARRVDRATLLLRGGLGVDAVGAAVGCATPGIFTARFTELVGLPPERFRRLADEAATTGGGAAGAAVAPGVEGLPACLAQRVARAVRNQEAQAPARPLT</sequence>
<dbReference type="InterPro" id="IPR009057">
    <property type="entry name" value="Homeodomain-like_sf"/>
</dbReference>
<dbReference type="PROSITE" id="PS01124">
    <property type="entry name" value="HTH_ARAC_FAMILY_2"/>
    <property type="match status" value="1"/>
</dbReference>
<proteinExistence type="predicted"/>
<evidence type="ECO:0000256" key="3">
    <source>
        <dbReference type="ARBA" id="ARBA00023163"/>
    </source>
</evidence>
<keyword evidence="1" id="KW-0805">Transcription regulation</keyword>
<keyword evidence="6" id="KW-1185">Reference proteome</keyword>
<feature type="domain" description="HTH araC/xylS-type" evidence="4">
    <location>
        <begin position="21"/>
        <end position="118"/>
    </location>
</feature>
<evidence type="ECO:0000256" key="1">
    <source>
        <dbReference type="ARBA" id="ARBA00023015"/>
    </source>
</evidence>
<dbReference type="SUPFAM" id="SSF46689">
    <property type="entry name" value="Homeodomain-like"/>
    <property type="match status" value="1"/>
</dbReference>
<evidence type="ECO:0000259" key="4">
    <source>
        <dbReference type="PROSITE" id="PS01124"/>
    </source>
</evidence>
<protein>
    <submittedName>
        <fullName evidence="5">AraC family transcriptional regulator</fullName>
    </submittedName>
</protein>
<dbReference type="RefSeq" id="WP_265546171.1">
    <property type="nucleotide sequence ID" value="NZ_CP098740.1"/>
</dbReference>
<dbReference type="SMART" id="SM00342">
    <property type="entry name" value="HTH_ARAC"/>
    <property type="match status" value="1"/>
</dbReference>
<dbReference type="Proteomes" id="UP001164963">
    <property type="component" value="Chromosome"/>
</dbReference>
<accession>A0ABY6Q177</accession>
<dbReference type="Pfam" id="PF12833">
    <property type="entry name" value="HTH_18"/>
    <property type="match status" value="1"/>
</dbReference>
<reference evidence="5" key="1">
    <citation type="journal article" date="2022" name="Front. Microbiol.">
        <title>Mirubactin C rescues the lethal effect of cell wall biosynthesis mutations in Bacillus subtilis.</title>
        <authorList>
            <person name="Kepplinger B."/>
            <person name="Wen X."/>
            <person name="Tyler A.R."/>
            <person name="Kim B.Y."/>
            <person name="Brown J."/>
            <person name="Banks P."/>
            <person name="Dashti Y."/>
            <person name="Mackenzie E.S."/>
            <person name="Wills C."/>
            <person name="Kawai Y."/>
            <person name="Waldron K.J."/>
            <person name="Allenby N.E.E."/>
            <person name="Wu L.J."/>
            <person name="Hall M.J."/>
            <person name="Errington J."/>
        </authorList>
    </citation>
    <scope>NUCLEOTIDE SEQUENCE</scope>
    <source>
        <strain evidence="5">MDA8-470</strain>
    </source>
</reference>
<evidence type="ECO:0000313" key="6">
    <source>
        <dbReference type="Proteomes" id="UP001164963"/>
    </source>
</evidence>
<dbReference type="InterPro" id="IPR050204">
    <property type="entry name" value="AraC_XylS_family_regulators"/>
</dbReference>
<evidence type="ECO:0000313" key="5">
    <source>
        <dbReference type="EMBL" id="UZK57769.1"/>
    </source>
</evidence>